<dbReference type="GO" id="GO:0016491">
    <property type="term" value="F:oxidoreductase activity"/>
    <property type="evidence" value="ECO:0007669"/>
    <property type="project" value="InterPro"/>
</dbReference>
<evidence type="ECO:0000313" key="4">
    <source>
        <dbReference type="Proteomes" id="UP000256486"/>
    </source>
</evidence>
<comment type="caution">
    <text evidence="3">The sequence shown here is derived from an EMBL/GenBank/DDBJ whole genome shotgun (WGS) entry which is preliminary data.</text>
</comment>
<dbReference type="EMBL" id="NBWZ01000001">
    <property type="protein sequence ID" value="RFA10688.1"/>
    <property type="molecule type" value="Genomic_DNA"/>
</dbReference>
<dbReference type="Proteomes" id="UP000256486">
    <property type="component" value="Unassembled WGS sequence"/>
</dbReference>
<dbReference type="AlphaFoldDB" id="A0A3E0VMK3"/>
<proteinExistence type="predicted"/>
<feature type="region of interest" description="Disordered" evidence="1">
    <location>
        <begin position="211"/>
        <end position="264"/>
    </location>
</feature>
<dbReference type="PANTHER" id="PTHR30157">
    <property type="entry name" value="FERRIC REDUCTASE, NADPH-DEPENDENT"/>
    <property type="match status" value="1"/>
</dbReference>
<dbReference type="InterPro" id="IPR039261">
    <property type="entry name" value="FNR_nucleotide-bd"/>
</dbReference>
<evidence type="ECO:0000259" key="2">
    <source>
        <dbReference type="PROSITE" id="PS51384"/>
    </source>
</evidence>
<sequence length="320" mass="33805">MARYPRLMPTDPQLFSAVISRSERLSPSFQRVTITGDTLSAFEWTGFDHWFRLFLPPVAGSPLHLPAVTGRGWYKHYLAIPEETRPHCSNYTVADFRTVDGRTELDIDVVIHRDAAGEVTGGVAIWATTAAVGSPVALLDQGPMFDPPADLRGVHLVSDESGLPALRGILRDLDPGVTGTAIIEVPSSADVETLRAPAGVEVTWVVRGGAAGHPSPGSSAETSAGAEDAAAAPSALRSVPAGAGPARHHARADRAAGHPSPGHGALEALRAKITPHPHDYAFIVGESTLATEGRRALHRAGLPKSRITFSGFWKHAPAAH</sequence>
<dbReference type="InterPro" id="IPR017927">
    <property type="entry name" value="FAD-bd_FR_type"/>
</dbReference>
<accession>A0A3E0VMK3</accession>
<evidence type="ECO:0000256" key="1">
    <source>
        <dbReference type="SAM" id="MobiDB-lite"/>
    </source>
</evidence>
<dbReference type="PANTHER" id="PTHR30157:SF0">
    <property type="entry name" value="NADPH-DEPENDENT FERRIC-CHELATE REDUCTASE"/>
    <property type="match status" value="1"/>
</dbReference>
<feature type="compositionally biased region" description="Low complexity" evidence="1">
    <location>
        <begin position="212"/>
        <end position="245"/>
    </location>
</feature>
<dbReference type="InterPro" id="IPR007037">
    <property type="entry name" value="SIP_rossman_dom"/>
</dbReference>
<dbReference type="OrthoDB" id="3291337at2"/>
<dbReference type="InterPro" id="IPR013113">
    <property type="entry name" value="SIP_FAD-bd"/>
</dbReference>
<organism evidence="3 4">
    <name type="scientific">Subtercola boreus</name>
    <dbReference type="NCBI Taxonomy" id="120213"/>
    <lineage>
        <taxon>Bacteria</taxon>
        <taxon>Bacillati</taxon>
        <taxon>Actinomycetota</taxon>
        <taxon>Actinomycetes</taxon>
        <taxon>Micrococcales</taxon>
        <taxon>Microbacteriaceae</taxon>
        <taxon>Subtercola</taxon>
    </lineage>
</organism>
<dbReference type="CDD" id="cd06193">
    <property type="entry name" value="siderophore_interacting"/>
    <property type="match status" value="1"/>
</dbReference>
<dbReference type="Pfam" id="PF04954">
    <property type="entry name" value="SIP"/>
    <property type="match status" value="1"/>
</dbReference>
<dbReference type="RefSeq" id="WP_116416063.1">
    <property type="nucleotide sequence ID" value="NZ_NBWZ01000001.1"/>
</dbReference>
<dbReference type="Gene3D" id="2.40.30.10">
    <property type="entry name" value="Translation factors"/>
    <property type="match status" value="1"/>
</dbReference>
<evidence type="ECO:0000313" key="3">
    <source>
        <dbReference type="EMBL" id="RFA10688.1"/>
    </source>
</evidence>
<keyword evidence="4" id="KW-1185">Reference proteome</keyword>
<protein>
    <recommendedName>
        <fullName evidence="2">FAD-binding FR-type domain-containing protein</fullName>
    </recommendedName>
</protein>
<dbReference type="Pfam" id="PF08021">
    <property type="entry name" value="FAD_binding_9"/>
    <property type="match status" value="1"/>
</dbReference>
<dbReference type="Gene3D" id="3.40.50.80">
    <property type="entry name" value="Nucleotide-binding domain of ferredoxin-NADP reductase (FNR) module"/>
    <property type="match status" value="1"/>
</dbReference>
<feature type="domain" description="FAD-binding FR-type" evidence="2">
    <location>
        <begin position="12"/>
        <end position="150"/>
    </location>
</feature>
<reference evidence="3 4" key="1">
    <citation type="submission" date="2017-04" db="EMBL/GenBank/DDBJ databases">
        <title>Comparative genome analysis of Subtercola boreus.</title>
        <authorList>
            <person name="Cho Y.-J."/>
            <person name="Cho A."/>
            <person name="Kim O.-S."/>
            <person name="Lee J.-I."/>
        </authorList>
    </citation>
    <scope>NUCLEOTIDE SEQUENCE [LARGE SCALE GENOMIC DNA]</scope>
    <source>
        <strain evidence="3 4">K300</strain>
    </source>
</reference>
<name>A0A3E0VMK3_9MICO</name>
<dbReference type="PROSITE" id="PS51384">
    <property type="entry name" value="FAD_FR"/>
    <property type="match status" value="1"/>
</dbReference>
<dbReference type="InterPro" id="IPR039374">
    <property type="entry name" value="SIP_fam"/>
</dbReference>
<gene>
    <name evidence="3" type="ORF">B7R54_16855</name>
</gene>